<evidence type="ECO:0008006" key="7">
    <source>
        <dbReference type="Google" id="ProtNLM"/>
    </source>
</evidence>
<gene>
    <name evidence="5" type="ORF">MSPICULIGERA_LOCUS24727</name>
</gene>
<protein>
    <recommendedName>
        <fullName evidence="7">Alpha-N-acetylglucosaminidase</fullName>
    </recommendedName>
</protein>
<feature type="domain" description="Alpha-N-acetylglucosaminidase tim-barrel" evidence="3">
    <location>
        <begin position="124"/>
        <end position="465"/>
    </location>
</feature>
<feature type="chain" id="PRO_5041292225" description="Alpha-N-acetylglucosaminidase" evidence="2">
    <location>
        <begin position="18"/>
        <end position="714"/>
    </location>
</feature>
<reference evidence="5" key="1">
    <citation type="submission" date="2023-06" db="EMBL/GenBank/DDBJ databases">
        <authorList>
            <person name="Delattre M."/>
        </authorList>
    </citation>
    <scope>NUCLEOTIDE SEQUENCE</scope>
    <source>
        <strain evidence="5">AF72</strain>
    </source>
</reference>
<dbReference type="InterPro" id="IPR024732">
    <property type="entry name" value="NAGLU_C"/>
</dbReference>
<dbReference type="Gene3D" id="3.20.20.80">
    <property type="entry name" value="Glycosidases"/>
    <property type="match status" value="1"/>
</dbReference>
<dbReference type="AlphaFoldDB" id="A0AA36DIF9"/>
<evidence type="ECO:0000256" key="2">
    <source>
        <dbReference type="SAM" id="SignalP"/>
    </source>
</evidence>
<evidence type="ECO:0000259" key="4">
    <source>
        <dbReference type="Pfam" id="PF12972"/>
    </source>
</evidence>
<dbReference type="GO" id="GO:0016787">
    <property type="term" value="F:hydrolase activity"/>
    <property type="evidence" value="ECO:0007669"/>
    <property type="project" value="UniProtKB-KW"/>
</dbReference>
<dbReference type="InterPro" id="IPR024733">
    <property type="entry name" value="NAGLU_tim-barrel"/>
</dbReference>
<dbReference type="Pfam" id="PF05089">
    <property type="entry name" value="NAGLU"/>
    <property type="match status" value="1"/>
</dbReference>
<dbReference type="SUPFAM" id="SSF51445">
    <property type="entry name" value="(Trans)glycosidases"/>
    <property type="match status" value="1"/>
</dbReference>
<evidence type="ECO:0000259" key="3">
    <source>
        <dbReference type="Pfam" id="PF05089"/>
    </source>
</evidence>
<feature type="signal peptide" evidence="2">
    <location>
        <begin position="1"/>
        <end position="17"/>
    </location>
</feature>
<dbReference type="Proteomes" id="UP001177023">
    <property type="component" value="Unassembled WGS sequence"/>
</dbReference>
<dbReference type="Pfam" id="PF12972">
    <property type="entry name" value="NAGLU_C"/>
    <property type="match status" value="1"/>
</dbReference>
<proteinExistence type="predicted"/>
<accession>A0AA36DIF9</accession>
<keyword evidence="6" id="KW-1185">Reference proteome</keyword>
<dbReference type="InterPro" id="IPR017853">
    <property type="entry name" value="GH"/>
</dbReference>
<evidence type="ECO:0000256" key="1">
    <source>
        <dbReference type="ARBA" id="ARBA00022801"/>
    </source>
</evidence>
<keyword evidence="2" id="KW-0732">Signal</keyword>
<evidence type="ECO:0000313" key="6">
    <source>
        <dbReference type="Proteomes" id="UP001177023"/>
    </source>
</evidence>
<feature type="domain" description="Alpha-N-acetylglucosaminidase C-terminal" evidence="4">
    <location>
        <begin position="475"/>
        <end position="707"/>
    </location>
</feature>
<feature type="non-terminal residue" evidence="5">
    <location>
        <position position="1"/>
    </location>
</feature>
<keyword evidence="1" id="KW-0378">Hydrolase</keyword>
<dbReference type="Gene3D" id="3.30.379.10">
    <property type="entry name" value="Chitobiase/beta-hexosaminidase domain 2-like"/>
    <property type="match status" value="1"/>
</dbReference>
<comment type="caution">
    <text evidence="5">The sequence shown here is derived from an EMBL/GenBank/DDBJ whole genome shotgun (WGS) entry which is preliminary data.</text>
</comment>
<dbReference type="EMBL" id="CATQJA010002709">
    <property type="protein sequence ID" value="CAJ0586739.1"/>
    <property type="molecule type" value="Genomic_DNA"/>
</dbReference>
<name>A0AA36DIF9_9BILA</name>
<dbReference type="InterPro" id="IPR007781">
    <property type="entry name" value="NAGLU"/>
</dbReference>
<dbReference type="PANTHER" id="PTHR12872:SF1">
    <property type="entry name" value="ALPHA-N-ACETYLGLUCOSAMINIDASE"/>
    <property type="match status" value="1"/>
</dbReference>
<evidence type="ECO:0000313" key="5">
    <source>
        <dbReference type="EMBL" id="CAJ0586739.1"/>
    </source>
</evidence>
<organism evidence="5 6">
    <name type="scientific">Mesorhabditis spiculigera</name>
    <dbReference type="NCBI Taxonomy" id="96644"/>
    <lineage>
        <taxon>Eukaryota</taxon>
        <taxon>Metazoa</taxon>
        <taxon>Ecdysozoa</taxon>
        <taxon>Nematoda</taxon>
        <taxon>Chromadorea</taxon>
        <taxon>Rhabditida</taxon>
        <taxon>Rhabditina</taxon>
        <taxon>Rhabditomorpha</taxon>
        <taxon>Rhabditoidea</taxon>
        <taxon>Rhabditidae</taxon>
        <taxon>Mesorhabditinae</taxon>
        <taxon>Mesorhabditis</taxon>
    </lineage>
</organism>
<dbReference type="PANTHER" id="PTHR12872">
    <property type="entry name" value="ALPHA-N-ACETYLGLUCOSAMINIDASE"/>
    <property type="match status" value="1"/>
</dbReference>
<dbReference type="Gene3D" id="1.20.120.670">
    <property type="entry name" value="N-acetyl-b-d-glucoasminidase"/>
    <property type="match status" value="1"/>
</dbReference>
<dbReference type="InterPro" id="IPR029018">
    <property type="entry name" value="Hex-like_dom2"/>
</dbReference>
<sequence length="714" mass="81812">MLLATLLCCVHFQIVRSLEILAPQVDPDEFQGVISRLPNWVADEFPDIQIGSAKSLRKGSVRISIDSDGDKILAAESAVDALYGINYYLRTFCASQIAWDGSSFSGGCDRVREHEVALDSPPIRFFGNPVTYSYSFAWWKWEQWQPFIDWLALNGFNMVLTPLGQDYLWKEVWLDLGVPEADLRSWLVGPPFQSWQWMGNLQSHGGPVSDHILKQQLELNLKIVTRLSALGIVPVMPMFDGIVPAAILKSFPNATLRQNRPWNKFNGTYSLSPSDPLFQKIGRMFLEKQKKYYGNVIQNVYSADPFIENFPDLKAMSKAKKTPHRTHPDAVFAQTAKAIYEGCRSVDPKCVWVVQGWAFQDAGWTSRHVKEFLTAVPKGRMLVLDTFGDEAPLYPAFNNFWGQPFVWCLLHNFGGSVQMHGNLKRIGKFWEQALASAPNLVGGGLVMEAINQNYVLYQYAIDAFWGEERAELSTWLMSFARSRYSVSRLAVPAVHKLWTLLSDTFYSEPPSTKPHFDVFIYKRPKLGQRIKYWFDTRLFPRIINSFAALNQSLGTNEMFRKDYADILREALQYTLGNKLILRINEAFAIGDEPSLRESCTEVDQAFMLLDETANVQLEPLIRQARSWGSTKEESDLLEHNMRLMLTLWGPEGQIVDYARREYGGMISGYYRARWSFFCDSLLDAKYHFDQDKFEEELFQFVELPFTQPASTDRP</sequence>